<dbReference type="InterPro" id="IPR015421">
    <property type="entry name" value="PyrdxlP-dep_Trfase_major"/>
</dbReference>
<comment type="cofactor">
    <cofactor evidence="1">
        <name>pyridoxal 5'-phosphate</name>
        <dbReference type="ChEBI" id="CHEBI:597326"/>
    </cofactor>
</comment>
<dbReference type="Gene3D" id="3.90.1150.10">
    <property type="entry name" value="Aspartate Aminotransferase, domain 1"/>
    <property type="match status" value="1"/>
</dbReference>
<dbReference type="GO" id="GO:0008732">
    <property type="term" value="F:L-allo-threonine aldolase activity"/>
    <property type="evidence" value="ECO:0007669"/>
    <property type="project" value="TreeGrafter"/>
</dbReference>
<name>A0A1M5SFE9_9BACT</name>
<evidence type="ECO:0000256" key="5">
    <source>
        <dbReference type="PIRSR" id="PIRSR017617-1"/>
    </source>
</evidence>
<dbReference type="EMBL" id="FQXN01000003">
    <property type="protein sequence ID" value="SHH37256.1"/>
    <property type="molecule type" value="Genomic_DNA"/>
</dbReference>
<evidence type="ECO:0000256" key="2">
    <source>
        <dbReference type="ARBA" id="ARBA00006966"/>
    </source>
</evidence>
<dbReference type="STRING" id="1123380.SAMN02745199_0845"/>
<dbReference type="GO" id="GO:0006545">
    <property type="term" value="P:glycine biosynthetic process"/>
    <property type="evidence" value="ECO:0007669"/>
    <property type="project" value="TreeGrafter"/>
</dbReference>
<dbReference type="PANTHER" id="PTHR48097">
    <property type="entry name" value="L-THREONINE ALDOLASE-RELATED"/>
    <property type="match status" value="1"/>
</dbReference>
<keyword evidence="3" id="KW-0663">Pyridoxal phosphate</keyword>
<evidence type="ECO:0000313" key="7">
    <source>
        <dbReference type="EMBL" id="SHH37256.1"/>
    </source>
</evidence>
<dbReference type="InterPro" id="IPR001597">
    <property type="entry name" value="ArAA_b-elim_lyase/Thr_aldolase"/>
</dbReference>
<dbReference type="GO" id="GO:0005829">
    <property type="term" value="C:cytosol"/>
    <property type="evidence" value="ECO:0007669"/>
    <property type="project" value="TreeGrafter"/>
</dbReference>
<comment type="similarity">
    <text evidence="2">Belongs to the threonine aldolase family.</text>
</comment>
<dbReference type="PANTHER" id="PTHR48097:SF9">
    <property type="entry name" value="L-THREONINE ALDOLASE"/>
    <property type="match status" value="1"/>
</dbReference>
<evidence type="ECO:0000256" key="4">
    <source>
        <dbReference type="ARBA" id="ARBA00023239"/>
    </source>
</evidence>
<keyword evidence="4" id="KW-0456">Lyase</keyword>
<dbReference type="OrthoDB" id="9774495at2"/>
<protein>
    <submittedName>
        <fullName evidence="7">L-threonine aldolase</fullName>
    </submittedName>
</protein>
<dbReference type="InterPro" id="IPR015424">
    <property type="entry name" value="PyrdxlP-dep_Trfase"/>
</dbReference>
<dbReference type="InterPro" id="IPR023603">
    <property type="entry name" value="Low_specificity_L-TA-like"/>
</dbReference>
<proteinExistence type="inferred from homology"/>
<dbReference type="AlphaFoldDB" id="A0A1M5SFE9"/>
<accession>A0A1M5SFE9</accession>
<evidence type="ECO:0000259" key="6">
    <source>
        <dbReference type="Pfam" id="PF01212"/>
    </source>
</evidence>
<evidence type="ECO:0000313" key="8">
    <source>
        <dbReference type="Proteomes" id="UP000242592"/>
    </source>
</evidence>
<dbReference type="Pfam" id="PF01212">
    <property type="entry name" value="Beta_elim_lyase"/>
    <property type="match status" value="1"/>
</dbReference>
<dbReference type="InterPro" id="IPR015422">
    <property type="entry name" value="PyrdxlP-dep_Trfase_small"/>
</dbReference>
<dbReference type="PIRSF" id="PIRSF017617">
    <property type="entry name" value="Thr_aldolase"/>
    <property type="match status" value="1"/>
</dbReference>
<dbReference type="FunFam" id="3.40.640.10:FF:000030">
    <property type="entry name" value="Low-specificity L-threonine aldolase"/>
    <property type="match status" value="1"/>
</dbReference>
<dbReference type="NCBIfam" id="NF041359">
    <property type="entry name" value="GntG_guanitoxin"/>
    <property type="match status" value="1"/>
</dbReference>
<dbReference type="SUPFAM" id="SSF53383">
    <property type="entry name" value="PLP-dependent transferases"/>
    <property type="match status" value="1"/>
</dbReference>
<dbReference type="Proteomes" id="UP000242592">
    <property type="component" value="Unassembled WGS sequence"/>
</dbReference>
<dbReference type="Gene3D" id="3.40.640.10">
    <property type="entry name" value="Type I PLP-dependent aspartate aminotransferase-like (Major domain)"/>
    <property type="match status" value="1"/>
</dbReference>
<dbReference type="RefSeq" id="WP_073072583.1">
    <property type="nucleotide sequence ID" value="NZ_FQXN01000003.1"/>
</dbReference>
<reference evidence="8" key="1">
    <citation type="submission" date="2016-11" db="EMBL/GenBank/DDBJ databases">
        <authorList>
            <person name="Varghese N."/>
            <person name="Submissions S."/>
        </authorList>
    </citation>
    <scope>NUCLEOTIDE SEQUENCE [LARGE SCALE GENOMIC DNA]</scope>
    <source>
        <strain evidence="8">DSM 15807</strain>
    </source>
</reference>
<feature type="modified residue" description="N6-(pyridoxal phosphate)lysine" evidence="5">
    <location>
        <position position="200"/>
    </location>
</feature>
<dbReference type="NCBIfam" id="NF007825">
    <property type="entry name" value="PRK10534.1"/>
    <property type="match status" value="1"/>
</dbReference>
<dbReference type="CDD" id="cd06502">
    <property type="entry name" value="TA_like"/>
    <property type="match status" value="1"/>
</dbReference>
<keyword evidence="8" id="KW-1185">Reference proteome</keyword>
<gene>
    <name evidence="7" type="ORF">SAMN02745199_0845</name>
</gene>
<evidence type="ECO:0000256" key="3">
    <source>
        <dbReference type="ARBA" id="ARBA00022898"/>
    </source>
</evidence>
<evidence type="ECO:0000256" key="1">
    <source>
        <dbReference type="ARBA" id="ARBA00001933"/>
    </source>
</evidence>
<dbReference type="GO" id="GO:0006567">
    <property type="term" value="P:L-threonine catabolic process"/>
    <property type="evidence" value="ECO:0007669"/>
    <property type="project" value="TreeGrafter"/>
</dbReference>
<sequence>MDYIDLRSDTVTKPTEEMRKAMYNADVGDDVYGDDPTVNRLERMIADILEKEDAIFVPSGTFANQLALFTHCERGNEVILGDDTHIVQHEAGAASVIAGVQLRTIETDKGVLPPEKVLERIRKVEDIHFPKTGLICLENAHSNGRAIPLENFEKIRKIADDYNIPIHLDGARIFNASIALGVEPKEIAKYADSVSVCLSKGLCAPIGSLLVGSKEFIQDARKKRKIMGGGLRQAGIIAAAGIVALEKMRSRLVEDHENAKYLAKRLEEFGYINIVEQVDINMVFFRINKKFDENKFLDYLYKNGIKINPSEDGIFRFVTHYWIKRKDIDRVIELMKEFFEALE</sequence>
<organism evidence="7 8">
    <name type="scientific">Thermosipho atlanticus DSM 15807</name>
    <dbReference type="NCBI Taxonomy" id="1123380"/>
    <lineage>
        <taxon>Bacteria</taxon>
        <taxon>Thermotogati</taxon>
        <taxon>Thermotogota</taxon>
        <taxon>Thermotogae</taxon>
        <taxon>Thermotogales</taxon>
        <taxon>Fervidobacteriaceae</taxon>
        <taxon>Thermosipho</taxon>
    </lineage>
</organism>
<feature type="domain" description="Aromatic amino acid beta-eliminating lyase/threonine aldolase" evidence="6">
    <location>
        <begin position="5"/>
        <end position="287"/>
    </location>
</feature>